<accession>A0A853CLV2</accession>
<dbReference type="InterPro" id="IPR017871">
    <property type="entry name" value="ABC_transporter-like_CS"/>
</dbReference>
<evidence type="ECO:0000256" key="3">
    <source>
        <dbReference type="ARBA" id="ARBA00022475"/>
    </source>
</evidence>
<dbReference type="GO" id="GO:0015421">
    <property type="term" value="F:ABC-type oligopeptide transporter activity"/>
    <property type="evidence" value="ECO:0007669"/>
    <property type="project" value="TreeGrafter"/>
</dbReference>
<feature type="transmembrane region" description="Helical" evidence="9">
    <location>
        <begin position="239"/>
        <end position="259"/>
    </location>
</feature>
<evidence type="ECO:0000256" key="6">
    <source>
        <dbReference type="ARBA" id="ARBA00022840"/>
    </source>
</evidence>
<feature type="transmembrane region" description="Helical" evidence="9">
    <location>
        <begin position="127"/>
        <end position="151"/>
    </location>
</feature>
<sequence>MLIRLLRGHLQPYKRPLLAVVGLQLVSTMASLYLPSLNADIIDSGVVTGDTGYILRVGGLMLGVTVVQIACSIGAVWFGARTAMAFGRDVRGAIFGRVGTFSAQEMARFGAPSLITRTTNDVQQVQMLVVMTCTLMIGAPIMCIGGVIMALREDVGLSWLMLVCVPALLVSIGAIVVRMVPQFRAMQVRIDNVNRVLREQLTGIRVVRAFVRERHEVRRFGAANAELTNTALRAGRLQALIFPTVLLILNVSSVAVLWFGAGRVDSEEIQIGALTAFLLYLTLILMSVMMATFMAVMIPRASVCADRIMEVVSTDSSIAPPTAPVTDVPAVGELEFRDVELRYPGAAAPVLRGISFRAEPGKTTAIIGSTGAGKSTLLSLVPRLLDVTGGAVVVDGVDVRELAPDELWDRIGLVPQKAFLFSGTVASNLRYGRTDATDEELWAALEIAQATDFVSALPEGLEAPVSQGGTNFSGGQRQRLAIARALVRRPQIYLFDDSFSALDLATDARLRTALRPWTREATVLIVAQRVSTIADADQIVVLEDGRVAGLGTHDELLETCPTYQEIVESQHAMEASTVETPA</sequence>
<evidence type="ECO:0000313" key="12">
    <source>
        <dbReference type="EMBL" id="NYJ07809.1"/>
    </source>
</evidence>
<evidence type="ECO:0000256" key="1">
    <source>
        <dbReference type="ARBA" id="ARBA00004651"/>
    </source>
</evidence>
<dbReference type="PANTHER" id="PTHR43394:SF1">
    <property type="entry name" value="ATP-BINDING CASSETTE SUB-FAMILY B MEMBER 10, MITOCHONDRIAL"/>
    <property type="match status" value="1"/>
</dbReference>
<keyword evidence="5" id="KW-0547">Nucleotide-binding</keyword>
<keyword evidence="3" id="KW-1003">Cell membrane</keyword>
<dbReference type="AlphaFoldDB" id="A0A853CLV2"/>
<keyword evidence="8 9" id="KW-0472">Membrane</keyword>
<feature type="transmembrane region" description="Helical" evidence="9">
    <location>
        <begin position="16"/>
        <end position="34"/>
    </location>
</feature>
<dbReference type="GO" id="GO:0005524">
    <property type="term" value="F:ATP binding"/>
    <property type="evidence" value="ECO:0007669"/>
    <property type="project" value="UniProtKB-KW"/>
</dbReference>
<dbReference type="FunFam" id="3.40.50.300:FF:000854">
    <property type="entry name" value="Multidrug ABC transporter ATP-binding protein"/>
    <property type="match status" value="1"/>
</dbReference>
<feature type="domain" description="ABC transporter" evidence="10">
    <location>
        <begin position="334"/>
        <end position="569"/>
    </location>
</feature>
<dbReference type="PROSITE" id="PS00211">
    <property type="entry name" value="ABC_TRANSPORTER_1"/>
    <property type="match status" value="1"/>
</dbReference>
<dbReference type="Pfam" id="PF00005">
    <property type="entry name" value="ABC_tran"/>
    <property type="match status" value="1"/>
</dbReference>
<dbReference type="FunFam" id="1.20.1560.10:FF:000040">
    <property type="entry name" value="Multidrug ABC transporter ATP-binding protein"/>
    <property type="match status" value="1"/>
</dbReference>
<evidence type="ECO:0000256" key="2">
    <source>
        <dbReference type="ARBA" id="ARBA00022448"/>
    </source>
</evidence>
<keyword evidence="4 9" id="KW-0812">Transmembrane</keyword>
<dbReference type="PROSITE" id="PS50929">
    <property type="entry name" value="ABC_TM1F"/>
    <property type="match status" value="1"/>
</dbReference>
<comment type="caution">
    <text evidence="12">The sequence shown here is derived from an EMBL/GenBank/DDBJ whole genome shotgun (WGS) entry which is preliminary data.</text>
</comment>
<evidence type="ECO:0000313" key="13">
    <source>
        <dbReference type="Proteomes" id="UP000541969"/>
    </source>
</evidence>
<dbReference type="GO" id="GO:0016887">
    <property type="term" value="F:ATP hydrolysis activity"/>
    <property type="evidence" value="ECO:0007669"/>
    <property type="project" value="InterPro"/>
</dbReference>
<keyword evidence="2" id="KW-0813">Transport</keyword>
<dbReference type="SUPFAM" id="SSF52540">
    <property type="entry name" value="P-loop containing nucleoside triphosphate hydrolases"/>
    <property type="match status" value="1"/>
</dbReference>
<dbReference type="EMBL" id="JACBZT010000001">
    <property type="protein sequence ID" value="NYJ07809.1"/>
    <property type="molecule type" value="Genomic_DNA"/>
</dbReference>
<dbReference type="InterPro" id="IPR036640">
    <property type="entry name" value="ABC1_TM_sf"/>
</dbReference>
<dbReference type="PROSITE" id="PS50893">
    <property type="entry name" value="ABC_TRANSPORTER_2"/>
    <property type="match status" value="1"/>
</dbReference>
<dbReference type="Gene3D" id="3.40.50.300">
    <property type="entry name" value="P-loop containing nucleotide triphosphate hydrolases"/>
    <property type="match status" value="1"/>
</dbReference>
<evidence type="ECO:0000256" key="4">
    <source>
        <dbReference type="ARBA" id="ARBA00022692"/>
    </source>
</evidence>
<feature type="transmembrane region" description="Helical" evidence="9">
    <location>
        <begin position="54"/>
        <end position="78"/>
    </location>
</feature>
<evidence type="ECO:0000259" key="11">
    <source>
        <dbReference type="PROSITE" id="PS50929"/>
    </source>
</evidence>
<evidence type="ECO:0000259" key="10">
    <source>
        <dbReference type="PROSITE" id="PS50893"/>
    </source>
</evidence>
<dbReference type="Pfam" id="PF00664">
    <property type="entry name" value="ABC_membrane"/>
    <property type="match status" value="1"/>
</dbReference>
<protein>
    <submittedName>
        <fullName evidence="12">ATP-binding cassette subfamily B protein</fullName>
    </submittedName>
</protein>
<keyword evidence="13" id="KW-1185">Reference proteome</keyword>
<dbReference type="RefSeq" id="WP_179719935.1">
    <property type="nucleotide sequence ID" value="NZ_JACBZT010000001.1"/>
</dbReference>
<organism evidence="12 13">
    <name type="scientific">Petropleomorpha daqingensis</name>
    <dbReference type="NCBI Taxonomy" id="2026353"/>
    <lineage>
        <taxon>Bacteria</taxon>
        <taxon>Bacillati</taxon>
        <taxon>Actinomycetota</taxon>
        <taxon>Actinomycetes</taxon>
        <taxon>Geodermatophilales</taxon>
        <taxon>Geodermatophilaceae</taxon>
        <taxon>Petropleomorpha</taxon>
    </lineage>
</organism>
<comment type="subcellular location">
    <subcellularLocation>
        <location evidence="1">Cell membrane</location>
        <topology evidence="1">Multi-pass membrane protein</topology>
    </subcellularLocation>
</comment>
<dbReference type="InterPro" id="IPR039421">
    <property type="entry name" value="Type_1_exporter"/>
</dbReference>
<dbReference type="InterPro" id="IPR011527">
    <property type="entry name" value="ABC1_TM_dom"/>
</dbReference>
<evidence type="ECO:0000256" key="9">
    <source>
        <dbReference type="SAM" id="Phobius"/>
    </source>
</evidence>
<dbReference type="InterPro" id="IPR027417">
    <property type="entry name" value="P-loop_NTPase"/>
</dbReference>
<evidence type="ECO:0000256" key="7">
    <source>
        <dbReference type="ARBA" id="ARBA00022989"/>
    </source>
</evidence>
<feature type="domain" description="ABC transmembrane type-1" evidence="11">
    <location>
        <begin position="18"/>
        <end position="300"/>
    </location>
</feature>
<dbReference type="SMART" id="SM00382">
    <property type="entry name" value="AAA"/>
    <property type="match status" value="1"/>
</dbReference>
<dbReference type="InterPro" id="IPR003593">
    <property type="entry name" value="AAA+_ATPase"/>
</dbReference>
<dbReference type="GO" id="GO:0005886">
    <property type="term" value="C:plasma membrane"/>
    <property type="evidence" value="ECO:0007669"/>
    <property type="project" value="UniProtKB-SubCell"/>
</dbReference>
<reference evidence="12 13" key="1">
    <citation type="submission" date="2020-07" db="EMBL/GenBank/DDBJ databases">
        <title>Sequencing the genomes of 1000 actinobacteria strains.</title>
        <authorList>
            <person name="Klenk H.-P."/>
        </authorList>
    </citation>
    <scope>NUCLEOTIDE SEQUENCE [LARGE SCALE GENOMIC DNA]</scope>
    <source>
        <strain evidence="12 13">DSM 104001</strain>
    </source>
</reference>
<evidence type="ECO:0000256" key="8">
    <source>
        <dbReference type="ARBA" id="ARBA00023136"/>
    </source>
</evidence>
<dbReference type="InterPro" id="IPR003439">
    <property type="entry name" value="ABC_transporter-like_ATP-bd"/>
</dbReference>
<dbReference type="CDD" id="cd18548">
    <property type="entry name" value="ABC_6TM_Tm287_like"/>
    <property type="match status" value="1"/>
</dbReference>
<name>A0A853CLV2_9ACTN</name>
<dbReference type="SUPFAM" id="SSF90123">
    <property type="entry name" value="ABC transporter transmembrane region"/>
    <property type="match status" value="1"/>
</dbReference>
<proteinExistence type="predicted"/>
<evidence type="ECO:0000256" key="5">
    <source>
        <dbReference type="ARBA" id="ARBA00022741"/>
    </source>
</evidence>
<keyword evidence="6 12" id="KW-0067">ATP-binding</keyword>
<feature type="transmembrane region" description="Helical" evidence="9">
    <location>
        <begin position="157"/>
        <end position="180"/>
    </location>
</feature>
<keyword evidence="7 9" id="KW-1133">Transmembrane helix</keyword>
<dbReference type="PANTHER" id="PTHR43394">
    <property type="entry name" value="ATP-DEPENDENT PERMEASE MDL1, MITOCHONDRIAL"/>
    <property type="match status" value="1"/>
</dbReference>
<dbReference type="Proteomes" id="UP000541969">
    <property type="component" value="Unassembled WGS sequence"/>
</dbReference>
<dbReference type="Gene3D" id="1.20.1560.10">
    <property type="entry name" value="ABC transporter type 1, transmembrane domain"/>
    <property type="match status" value="1"/>
</dbReference>
<gene>
    <name evidence="12" type="ORF">GGQ55_004087</name>
</gene>
<feature type="transmembrane region" description="Helical" evidence="9">
    <location>
        <begin position="271"/>
        <end position="298"/>
    </location>
</feature>